<dbReference type="RefSeq" id="WP_090868040.1">
    <property type="nucleotide sequence ID" value="NZ_FOHE01000004.1"/>
</dbReference>
<protein>
    <submittedName>
        <fullName evidence="1">Uncharacterized protein</fullName>
    </submittedName>
</protein>
<evidence type="ECO:0000313" key="2">
    <source>
        <dbReference type="Proteomes" id="UP000198618"/>
    </source>
</evidence>
<reference evidence="1 2" key="1">
    <citation type="submission" date="2016-10" db="EMBL/GenBank/DDBJ databases">
        <authorList>
            <person name="de Groot N.N."/>
        </authorList>
    </citation>
    <scope>NUCLEOTIDE SEQUENCE [LARGE SCALE GENOMIC DNA]</scope>
    <source>
        <strain evidence="1 2">IBRC-M 10780</strain>
    </source>
</reference>
<evidence type="ECO:0000313" key="1">
    <source>
        <dbReference type="EMBL" id="SET01683.1"/>
    </source>
</evidence>
<dbReference type="Proteomes" id="UP000198618">
    <property type="component" value="Unassembled WGS sequence"/>
</dbReference>
<sequence>MNRTLLRETLKGLKQDEFQNIKSVDIRQLTSAMLEHLGDPDGELRDSLIYRTFSYLIANGY</sequence>
<dbReference type="EMBL" id="FOHE01000004">
    <property type="protein sequence ID" value="SET01683.1"/>
    <property type="molecule type" value="Genomic_DNA"/>
</dbReference>
<gene>
    <name evidence="1" type="ORF">SAMN05216389_104179</name>
</gene>
<accession>A0A1I0B4H9</accession>
<keyword evidence="2" id="KW-1185">Reference proteome</keyword>
<proteinExistence type="predicted"/>
<name>A0A1I0B4H9_9BACI</name>
<dbReference type="STRING" id="930131.SAMN05216389_104179"/>
<organism evidence="1 2">
    <name type="scientific">Oceanobacillus limi</name>
    <dbReference type="NCBI Taxonomy" id="930131"/>
    <lineage>
        <taxon>Bacteria</taxon>
        <taxon>Bacillati</taxon>
        <taxon>Bacillota</taxon>
        <taxon>Bacilli</taxon>
        <taxon>Bacillales</taxon>
        <taxon>Bacillaceae</taxon>
        <taxon>Oceanobacillus</taxon>
    </lineage>
</organism>
<dbReference type="AlphaFoldDB" id="A0A1I0B4H9"/>